<dbReference type="AlphaFoldDB" id="A0A109W4R5"/>
<keyword evidence="3" id="KW-1185">Reference proteome</keyword>
<gene>
    <name evidence="2" type="ORF">AXF13_12220</name>
</gene>
<feature type="chain" id="PRO_5007141307" description="Conjugal transfer protein TraT" evidence="1">
    <location>
        <begin position="32"/>
        <end position="238"/>
    </location>
</feature>
<evidence type="ECO:0000313" key="2">
    <source>
        <dbReference type="EMBL" id="AMD90826.1"/>
    </source>
</evidence>
<organism evidence="2 3">
    <name type="scientific">Desulfovibrio fairfieldensis</name>
    <dbReference type="NCBI Taxonomy" id="44742"/>
    <lineage>
        <taxon>Bacteria</taxon>
        <taxon>Pseudomonadati</taxon>
        <taxon>Thermodesulfobacteriota</taxon>
        <taxon>Desulfovibrionia</taxon>
        <taxon>Desulfovibrionales</taxon>
        <taxon>Desulfovibrionaceae</taxon>
        <taxon>Desulfovibrio</taxon>
    </lineage>
</organism>
<dbReference type="EMBL" id="CP014229">
    <property type="protein sequence ID" value="AMD90826.1"/>
    <property type="molecule type" value="Genomic_DNA"/>
</dbReference>
<sequence>MRAFRKSCRHVLPLLTLALCCLLAACAGRQAGDAGTMPDGTTAHPPEGSQGPFDPLPRVAVKSGQSVHVAVSGGEPNLNADLQSMLTAYIQSERGLAPADAAKDADILVRVRIEDIYPLGSKNEPVSAGKALGGAATGAMLGMLLGGAVNVNGRSGAGWGAGGGALLGLGVALLDSHGKSKVWGMRARVGISPDGREPAEADMRQVAVSAEGADMGREDSLPALEDKLSLEVLNALAP</sequence>
<protein>
    <recommendedName>
        <fullName evidence="4">Conjugal transfer protein TraT</fullName>
    </recommendedName>
</protein>
<reference evidence="3" key="1">
    <citation type="submission" date="2016-02" db="EMBL/GenBank/DDBJ databases">
        <authorList>
            <person name="Holder M.E."/>
            <person name="Ajami N.J."/>
            <person name="Petrosino J.F."/>
        </authorList>
    </citation>
    <scope>NUCLEOTIDE SEQUENCE [LARGE SCALE GENOMIC DNA]</scope>
    <source>
        <strain evidence="3">CCUG 45958</strain>
    </source>
</reference>
<dbReference type="RefSeq" id="WP_062253614.1">
    <property type="nucleotide sequence ID" value="NZ_CP014229.1"/>
</dbReference>
<dbReference type="KEGG" id="dfi:AXF13_12220"/>
<evidence type="ECO:0000256" key="1">
    <source>
        <dbReference type="SAM" id="SignalP"/>
    </source>
</evidence>
<keyword evidence="1" id="KW-0732">Signal</keyword>
<feature type="signal peptide" evidence="1">
    <location>
        <begin position="1"/>
        <end position="31"/>
    </location>
</feature>
<dbReference type="Proteomes" id="UP000069241">
    <property type="component" value="Chromosome"/>
</dbReference>
<evidence type="ECO:0000313" key="3">
    <source>
        <dbReference type="Proteomes" id="UP000069241"/>
    </source>
</evidence>
<evidence type="ECO:0008006" key="4">
    <source>
        <dbReference type="Google" id="ProtNLM"/>
    </source>
</evidence>
<dbReference type="PROSITE" id="PS51257">
    <property type="entry name" value="PROKAR_LIPOPROTEIN"/>
    <property type="match status" value="1"/>
</dbReference>
<name>A0A109W4R5_9BACT</name>
<dbReference type="STRING" id="44742.AXF13_12220"/>
<proteinExistence type="predicted"/>
<accession>A0A109W4R5</accession>